<dbReference type="PANTHER" id="PTHR34117:SF1">
    <property type="entry name" value="STYLE CELL-CYCLE INHIBITOR 1"/>
    <property type="match status" value="1"/>
</dbReference>
<protein>
    <submittedName>
        <fullName evidence="2">Style cell-cycle inhibitor 1-like protein</fullName>
    </submittedName>
</protein>
<feature type="region of interest" description="Disordered" evidence="1">
    <location>
        <begin position="415"/>
        <end position="434"/>
    </location>
</feature>
<keyword evidence="3" id="KW-1185">Reference proteome</keyword>
<gene>
    <name evidence="2" type="ORF">QTG54_012554</name>
</gene>
<comment type="caution">
    <text evidence="2">The sequence shown here is derived from an EMBL/GenBank/DDBJ whole genome shotgun (WGS) entry which is preliminary data.</text>
</comment>
<feature type="compositionally biased region" description="Basic residues" evidence="1">
    <location>
        <begin position="63"/>
        <end position="73"/>
    </location>
</feature>
<feature type="compositionally biased region" description="Basic residues" evidence="1">
    <location>
        <begin position="91"/>
        <end position="112"/>
    </location>
</feature>
<organism evidence="2 3">
    <name type="scientific">Skeletonema marinoi</name>
    <dbReference type="NCBI Taxonomy" id="267567"/>
    <lineage>
        <taxon>Eukaryota</taxon>
        <taxon>Sar</taxon>
        <taxon>Stramenopiles</taxon>
        <taxon>Ochrophyta</taxon>
        <taxon>Bacillariophyta</taxon>
        <taxon>Coscinodiscophyceae</taxon>
        <taxon>Thalassiosirophycidae</taxon>
        <taxon>Thalassiosirales</taxon>
        <taxon>Skeletonemataceae</taxon>
        <taxon>Skeletonema</taxon>
        <taxon>Skeletonema marinoi-dohrnii complex</taxon>
    </lineage>
</organism>
<dbReference type="AlphaFoldDB" id="A0AAD8XZE7"/>
<feature type="compositionally biased region" description="Basic residues" evidence="1">
    <location>
        <begin position="122"/>
        <end position="134"/>
    </location>
</feature>
<feature type="region of interest" description="Disordered" evidence="1">
    <location>
        <begin position="1"/>
        <end position="175"/>
    </location>
</feature>
<sequence>MGSSSDGRRRHRSKDDRRDRESSSRRHEEEGRGSSGGNKLTEEERRLYDKARAYVEQKDKGKQSHKGRKKKSRDKYNSSDDDDDSNASSRRDRKRHRSSSHRERKKHHKRSRSSRDGDDRHEKHHKKKSSKHRHRDDDDDDEKHNKHSSSKRHKSSKHHDNSFRQKATKHSNTSKLVSLGEIVSEPPQEPLDTDTNYFSHNSHLRLYLFRNYGIYFEDLTSEESHDAFKEFVSKYNDGKLDAAYYDTTKGKLPQEALDQCQRTQHKWNFKTNKVELQSLKIVRDGVKKQTEYDADNNGKGGMMPRTQATAAVAARPKSDQSDEHKNRLSYDERRRSDKRHREKIKAGNEEIYGIGKADPGRERQIEKKREQANKIHGAARSQEVELDDKAIYGGEGGGDISYEAALAREKKYRERKEAAKHERTSELLKKEDDKQKKMLEMLGFSGLKPGEKIKIAPRQP</sequence>
<feature type="region of interest" description="Disordered" evidence="1">
    <location>
        <begin position="290"/>
        <end position="343"/>
    </location>
</feature>
<feature type="compositionally biased region" description="Basic and acidic residues" evidence="1">
    <location>
        <begin position="316"/>
        <end position="335"/>
    </location>
</feature>
<evidence type="ECO:0000313" key="2">
    <source>
        <dbReference type="EMBL" id="KAK1736532.1"/>
    </source>
</evidence>
<name>A0AAD8XZE7_9STRA</name>
<reference evidence="2" key="1">
    <citation type="submission" date="2023-06" db="EMBL/GenBank/DDBJ databases">
        <title>Survivors Of The Sea: Transcriptome response of Skeletonema marinoi to long-term dormancy.</title>
        <authorList>
            <person name="Pinder M.I.M."/>
            <person name="Kourtchenko O."/>
            <person name="Robertson E.K."/>
            <person name="Larsson T."/>
            <person name="Maumus F."/>
            <person name="Osuna-Cruz C.M."/>
            <person name="Vancaester E."/>
            <person name="Stenow R."/>
            <person name="Vandepoele K."/>
            <person name="Ploug H."/>
            <person name="Bruchert V."/>
            <person name="Godhe A."/>
            <person name="Topel M."/>
        </authorList>
    </citation>
    <scope>NUCLEOTIDE SEQUENCE</scope>
    <source>
        <strain evidence="2">R05AC</strain>
    </source>
</reference>
<proteinExistence type="predicted"/>
<feature type="compositionally biased region" description="Basic and acidic residues" evidence="1">
    <location>
        <begin position="13"/>
        <end position="32"/>
    </location>
</feature>
<evidence type="ECO:0000256" key="1">
    <source>
        <dbReference type="SAM" id="MobiDB-lite"/>
    </source>
</evidence>
<dbReference type="Proteomes" id="UP001224775">
    <property type="component" value="Unassembled WGS sequence"/>
</dbReference>
<evidence type="ECO:0000313" key="3">
    <source>
        <dbReference type="Proteomes" id="UP001224775"/>
    </source>
</evidence>
<accession>A0AAD8XZE7</accession>
<feature type="compositionally biased region" description="Basic residues" evidence="1">
    <location>
        <begin position="145"/>
        <end position="157"/>
    </location>
</feature>
<feature type="compositionally biased region" description="Basic and acidic residues" evidence="1">
    <location>
        <begin position="40"/>
        <end position="62"/>
    </location>
</feature>
<dbReference type="PANTHER" id="PTHR34117">
    <property type="entry name" value="STYLE CELL-CYCLE INHIBITOR 1"/>
    <property type="match status" value="1"/>
</dbReference>
<dbReference type="EMBL" id="JATAAI010000028">
    <property type="protein sequence ID" value="KAK1736532.1"/>
    <property type="molecule type" value="Genomic_DNA"/>
</dbReference>
<dbReference type="InterPro" id="IPR044688">
    <property type="entry name" value="SCI-1-like"/>
</dbReference>